<dbReference type="InterPro" id="IPR033403">
    <property type="entry name" value="DUF5110"/>
</dbReference>
<dbReference type="InterPro" id="IPR025887">
    <property type="entry name" value="Glyco_hydro_31_N_dom"/>
</dbReference>
<keyword evidence="3" id="KW-0732">Signal</keyword>
<feature type="domain" description="Glycoside hydrolase family 31 N-terminal" evidence="5">
    <location>
        <begin position="56"/>
        <end position="210"/>
    </location>
</feature>
<dbReference type="KEGG" id="abas:ACPOL_6637"/>
<protein>
    <submittedName>
        <fullName evidence="8">Alpha-xylosidase</fullName>
    </submittedName>
</protein>
<dbReference type="Gene3D" id="2.60.40.1180">
    <property type="entry name" value="Golgi alpha-mannosidase II"/>
    <property type="match status" value="2"/>
</dbReference>
<evidence type="ECO:0000256" key="1">
    <source>
        <dbReference type="ARBA" id="ARBA00007806"/>
    </source>
</evidence>
<evidence type="ECO:0000259" key="6">
    <source>
        <dbReference type="Pfam" id="PF17137"/>
    </source>
</evidence>
<dbReference type="Gene3D" id="3.20.20.80">
    <property type="entry name" value="Glycosidases"/>
    <property type="match status" value="1"/>
</dbReference>
<dbReference type="Pfam" id="PF01055">
    <property type="entry name" value="Glyco_hydro_31_2nd"/>
    <property type="match status" value="1"/>
</dbReference>
<dbReference type="RefSeq" id="WP_114210446.1">
    <property type="nucleotide sequence ID" value="NZ_CP030840.1"/>
</dbReference>
<dbReference type="InterPro" id="IPR013780">
    <property type="entry name" value="Glyco_hydro_b"/>
</dbReference>
<dbReference type="AlphaFoldDB" id="A0A2Z5G9Z8"/>
<proteinExistence type="inferred from homology"/>
<dbReference type="Proteomes" id="UP000253606">
    <property type="component" value="Chromosome"/>
</dbReference>
<dbReference type="GO" id="GO:0004553">
    <property type="term" value="F:hydrolase activity, hydrolyzing O-glycosyl compounds"/>
    <property type="evidence" value="ECO:0007669"/>
    <property type="project" value="InterPro"/>
</dbReference>
<dbReference type="InterPro" id="IPR051816">
    <property type="entry name" value="Glycosyl_Hydrolase_31"/>
</dbReference>
<reference evidence="8 9" key="1">
    <citation type="journal article" date="2018" name="Front. Microbiol.">
        <title>Hydrolytic Capabilities as a Key to Environmental Success: Chitinolytic and Cellulolytic Acidobacteria From Acidic Sub-arctic Soils and Boreal Peatlands.</title>
        <authorList>
            <person name="Belova S.E."/>
            <person name="Ravin N.V."/>
            <person name="Pankratov T.A."/>
            <person name="Rakitin A.L."/>
            <person name="Ivanova A.A."/>
            <person name="Beletsky A.V."/>
            <person name="Mardanov A.V."/>
            <person name="Sinninghe Damste J.S."/>
            <person name="Dedysh S.N."/>
        </authorList>
    </citation>
    <scope>NUCLEOTIDE SEQUENCE [LARGE SCALE GENOMIC DNA]</scope>
    <source>
        <strain evidence="8 9">SBC82</strain>
    </source>
</reference>
<dbReference type="Pfam" id="PF17137">
    <property type="entry name" value="DUF5110"/>
    <property type="match status" value="1"/>
</dbReference>
<dbReference type="EMBL" id="CP030840">
    <property type="protein sequence ID" value="AXC15849.1"/>
    <property type="molecule type" value="Genomic_DNA"/>
</dbReference>
<dbReference type="InterPro" id="IPR011013">
    <property type="entry name" value="Gal_mutarotase_sf_dom"/>
</dbReference>
<feature type="domain" description="Glycoside hydrolase family 31 TIM barrel" evidence="4">
    <location>
        <begin position="368"/>
        <end position="678"/>
    </location>
</feature>
<dbReference type="PANTHER" id="PTHR43863">
    <property type="entry name" value="HYDROLASE, PUTATIVE (AFU_ORTHOLOGUE AFUA_1G03140)-RELATED"/>
    <property type="match status" value="1"/>
</dbReference>
<evidence type="ECO:0000313" key="9">
    <source>
        <dbReference type="Proteomes" id="UP000253606"/>
    </source>
</evidence>
<keyword evidence="2" id="KW-0378">Hydrolase</keyword>
<evidence type="ECO:0000259" key="4">
    <source>
        <dbReference type="Pfam" id="PF01055"/>
    </source>
</evidence>
<keyword evidence="2" id="KW-0326">Glycosidase</keyword>
<comment type="similarity">
    <text evidence="1 2">Belongs to the glycosyl hydrolase 31 family.</text>
</comment>
<name>A0A2Z5G9Z8_9BACT</name>
<feature type="signal peptide" evidence="3">
    <location>
        <begin position="1"/>
        <end position="28"/>
    </location>
</feature>
<dbReference type="SUPFAM" id="SSF51011">
    <property type="entry name" value="Glycosyl hydrolase domain"/>
    <property type="match status" value="1"/>
</dbReference>
<dbReference type="Pfam" id="PF13802">
    <property type="entry name" value="Gal_mutarotas_2"/>
    <property type="match status" value="1"/>
</dbReference>
<dbReference type="Pfam" id="PF21365">
    <property type="entry name" value="Glyco_hydro_31_3rd"/>
    <property type="match status" value="1"/>
</dbReference>
<keyword evidence="9" id="KW-1185">Reference proteome</keyword>
<evidence type="ECO:0000259" key="7">
    <source>
        <dbReference type="Pfam" id="PF21365"/>
    </source>
</evidence>
<dbReference type="InterPro" id="IPR000322">
    <property type="entry name" value="Glyco_hydro_31_TIM"/>
</dbReference>
<dbReference type="OrthoDB" id="176168at2"/>
<dbReference type="SUPFAM" id="SSF74650">
    <property type="entry name" value="Galactose mutarotase-like"/>
    <property type="match status" value="1"/>
</dbReference>
<accession>A0A2Z5G9Z8</accession>
<gene>
    <name evidence="8" type="ORF">ACPOL_6637</name>
</gene>
<dbReference type="GO" id="GO:0005975">
    <property type="term" value="P:carbohydrate metabolic process"/>
    <property type="evidence" value="ECO:0007669"/>
    <property type="project" value="InterPro"/>
</dbReference>
<dbReference type="SUPFAM" id="SSF51445">
    <property type="entry name" value="(Trans)glycosidases"/>
    <property type="match status" value="1"/>
</dbReference>
<dbReference type="Gene3D" id="2.60.40.1760">
    <property type="entry name" value="glycosyl hydrolase (family 31)"/>
    <property type="match status" value="1"/>
</dbReference>
<dbReference type="GO" id="GO:0030246">
    <property type="term" value="F:carbohydrate binding"/>
    <property type="evidence" value="ECO:0007669"/>
    <property type="project" value="InterPro"/>
</dbReference>
<feature type="domain" description="DUF5110" evidence="6">
    <location>
        <begin position="790"/>
        <end position="856"/>
    </location>
</feature>
<feature type="domain" description="Glycosyl hydrolase family 31 C-terminal" evidence="7">
    <location>
        <begin position="686"/>
        <end position="773"/>
    </location>
</feature>
<evidence type="ECO:0000256" key="2">
    <source>
        <dbReference type="RuleBase" id="RU361185"/>
    </source>
</evidence>
<dbReference type="CDD" id="cd06591">
    <property type="entry name" value="GH31_xylosidase_XylS"/>
    <property type="match status" value="1"/>
</dbReference>
<evidence type="ECO:0000256" key="3">
    <source>
        <dbReference type="SAM" id="SignalP"/>
    </source>
</evidence>
<feature type="chain" id="PRO_5016443144" evidence="3">
    <location>
        <begin position="29"/>
        <end position="877"/>
    </location>
</feature>
<sequence length="877" mass="97726">MNHFVRRNLFAFPCQAIVAGLLVLCAFAAEPAQGASSGAIKRVESGVQITTDTCVLTISPITATAFRIRCAKGPGVESPSLVLLPQTSVPAFKVSHDKTSVVLATSKMKAVFDRSSGALHYTDGSGKTFLSEAPGTRRLEPSTVQGEPTFAVEQAFDSPAGEHLFGSGEFQDGFLDIRDLPRRLTQVNTQIAIPFLLSSNGYGILWHNYGLTDLNPANERAVLTRTSTGNETTANVTTAEGARRVVRREGEFTGGLDVPSSGRYAFMLDVGQKMARRYHVEIDGKVVVDFANFWLPPTTSWFGDLTAGHHSIRVTGAQDDQPVLFFRATADRTVLRSPVADAVDYVVFGGPTADDVIATYRQITGPAPLMPLWAYGYIHCRERFHSSQEILDTAEEFRKRQLPLDLIVQDWQYWGKYGWNAMKWDEQYYPDPAGMIDRLHAMHVKLMVSVWSKIDPATDVGKQFTAKGYYIPGTQWIDFFNPAAAALYWKNFSERMLSLGIDAWWQDATEPENDDLAGRTTFAGPGGKVRDIFPLLVNKTVYEGQRKDAPTKRVFILSRCAFLGQQRYASATWSGDVGNSWETLRRQITAGLGYTASGLPYWTTDAGGFFRPGAGQYTDPEYQERFLRWFQFSTFSPLQRVHGFQTDTEPWRYGDKVEREVRSYLDLRQQLLPYIYSQAAAVSFQGSTLMRPLVMDFAHDDQALTQKYEYMFGPAFLVAPVLEAGAVRWPVYAPATPGGWYNYWTGSRVASGAADVASPLEQIPLLVRAGSIVPIGPVEQYAGEKPSSDLEIRVYPGADGDFTLYEDEGTNYNYEKGMRSTIQFHWDDARRELSVGQRSGEFSGMLQSRQFKIVAVDSSSAHPFEYEGKKVVYVVPR</sequence>
<evidence type="ECO:0000313" key="8">
    <source>
        <dbReference type="EMBL" id="AXC15849.1"/>
    </source>
</evidence>
<evidence type="ECO:0000259" key="5">
    <source>
        <dbReference type="Pfam" id="PF13802"/>
    </source>
</evidence>
<dbReference type="InterPro" id="IPR048395">
    <property type="entry name" value="Glyco_hydro_31_C"/>
</dbReference>
<organism evidence="8 9">
    <name type="scientific">Acidisarcina polymorpha</name>
    <dbReference type="NCBI Taxonomy" id="2211140"/>
    <lineage>
        <taxon>Bacteria</taxon>
        <taxon>Pseudomonadati</taxon>
        <taxon>Acidobacteriota</taxon>
        <taxon>Terriglobia</taxon>
        <taxon>Terriglobales</taxon>
        <taxon>Acidobacteriaceae</taxon>
        <taxon>Acidisarcina</taxon>
    </lineage>
</organism>
<dbReference type="CDD" id="cd14752">
    <property type="entry name" value="GH31_N"/>
    <property type="match status" value="1"/>
</dbReference>
<dbReference type="InterPro" id="IPR017853">
    <property type="entry name" value="GH"/>
</dbReference>
<dbReference type="PANTHER" id="PTHR43863:SF2">
    <property type="entry name" value="MALTASE-GLUCOAMYLASE"/>
    <property type="match status" value="1"/>
</dbReference>